<evidence type="ECO:0000256" key="2">
    <source>
        <dbReference type="ARBA" id="ARBA00022840"/>
    </source>
</evidence>
<sequence length="303" mass="33886">MIEVNKVSKRYGSTRALEDISLSIAEGTCFGLVGPNGAGKSTLMKILAGILLEFDGDILVNERSVSNDRMSIKKQLGYVPQEICLEDTLTARDNLIFFGKLYGLSGRHLEKRIEQVLDQIGLLERSKDKVSTFSGGMKRRLNIGCALLHEPGVIIMDEPTVGIDPQSRNSIFTIIKQLKAAGSTIIYSSHYMEEVELLCDHIGLIDKGQLMEFGEMNDLLARYAKPSLFISGDEIQEEMLSPFGNLEKKGTGYVIDSQEPLITLEEVIVMLRENGKEPRRLELYHPRLEDIFFNLTGTQLRDA</sequence>
<evidence type="ECO:0000313" key="4">
    <source>
        <dbReference type="EMBL" id="QAS52088.1"/>
    </source>
</evidence>
<organism evidence="4 5">
    <name type="scientific">Halobacillus litoralis</name>
    <dbReference type="NCBI Taxonomy" id="45668"/>
    <lineage>
        <taxon>Bacteria</taxon>
        <taxon>Bacillati</taxon>
        <taxon>Bacillota</taxon>
        <taxon>Bacilli</taxon>
        <taxon>Bacillales</taxon>
        <taxon>Bacillaceae</taxon>
        <taxon>Halobacillus</taxon>
    </lineage>
</organism>
<accession>A0A410MBM9</accession>
<dbReference type="PANTHER" id="PTHR43582:SF2">
    <property type="entry name" value="LINEARMYCIN RESISTANCE ATP-BINDING PROTEIN LNRL"/>
    <property type="match status" value="1"/>
</dbReference>
<feature type="domain" description="ABC transporter" evidence="3">
    <location>
        <begin position="2"/>
        <end position="232"/>
    </location>
</feature>
<dbReference type="InterPro" id="IPR017871">
    <property type="entry name" value="ABC_transporter-like_CS"/>
</dbReference>
<dbReference type="Pfam" id="PF00005">
    <property type="entry name" value="ABC_tran"/>
    <property type="match status" value="1"/>
</dbReference>
<keyword evidence="2 4" id="KW-0067">ATP-binding</keyword>
<dbReference type="EMBL" id="CP026118">
    <property type="protein sequence ID" value="QAS52088.1"/>
    <property type="molecule type" value="Genomic_DNA"/>
</dbReference>
<evidence type="ECO:0000313" key="5">
    <source>
        <dbReference type="Proteomes" id="UP000287756"/>
    </source>
</evidence>
<evidence type="ECO:0000259" key="3">
    <source>
        <dbReference type="PROSITE" id="PS50893"/>
    </source>
</evidence>
<dbReference type="SMART" id="SM00382">
    <property type="entry name" value="AAA"/>
    <property type="match status" value="1"/>
</dbReference>
<dbReference type="Gene3D" id="3.40.50.300">
    <property type="entry name" value="P-loop containing nucleotide triphosphate hydrolases"/>
    <property type="match status" value="1"/>
</dbReference>
<dbReference type="GO" id="GO:0016887">
    <property type="term" value="F:ATP hydrolysis activity"/>
    <property type="evidence" value="ECO:0007669"/>
    <property type="project" value="InterPro"/>
</dbReference>
<dbReference type="GO" id="GO:0005524">
    <property type="term" value="F:ATP binding"/>
    <property type="evidence" value="ECO:0007669"/>
    <property type="project" value="UniProtKB-KW"/>
</dbReference>
<dbReference type="PANTHER" id="PTHR43582">
    <property type="entry name" value="LINEARMYCIN RESISTANCE ATP-BINDING PROTEIN LNRL"/>
    <property type="match status" value="1"/>
</dbReference>
<dbReference type="PROSITE" id="PS00211">
    <property type="entry name" value="ABC_TRANSPORTER_1"/>
    <property type="match status" value="1"/>
</dbReference>
<dbReference type="OrthoDB" id="9804819at2"/>
<dbReference type="RefSeq" id="WP_128524365.1">
    <property type="nucleotide sequence ID" value="NZ_CANLVY010000002.1"/>
</dbReference>
<dbReference type="InterPro" id="IPR027417">
    <property type="entry name" value="P-loop_NTPase"/>
</dbReference>
<gene>
    <name evidence="4" type="ORF">HLI_07550</name>
</gene>
<reference evidence="4 5" key="1">
    <citation type="submission" date="2018-01" db="EMBL/GenBank/DDBJ databases">
        <title>The whole genome sequencing and assembly of Halobacillus litoralis ERB031 strain.</title>
        <authorList>
            <person name="Lee S.-J."/>
            <person name="Park M.-K."/>
            <person name="Kim J.-Y."/>
            <person name="Lee Y.-J."/>
            <person name="Yi H."/>
            <person name="Bahn Y.-S."/>
            <person name="Kim J.F."/>
            <person name="Lee D.-W."/>
        </authorList>
    </citation>
    <scope>NUCLEOTIDE SEQUENCE [LARGE SCALE GENOMIC DNA]</scope>
    <source>
        <strain evidence="4 5">ERB 031</strain>
    </source>
</reference>
<protein>
    <submittedName>
        <fullName evidence="4">ABC transporter ATP-binding protein</fullName>
    </submittedName>
</protein>
<proteinExistence type="predicted"/>
<dbReference type="KEGG" id="hli:HLI_07550"/>
<name>A0A410MBM9_9BACI</name>
<dbReference type="InterPro" id="IPR003593">
    <property type="entry name" value="AAA+_ATPase"/>
</dbReference>
<evidence type="ECO:0000256" key="1">
    <source>
        <dbReference type="ARBA" id="ARBA00022741"/>
    </source>
</evidence>
<dbReference type="PROSITE" id="PS50893">
    <property type="entry name" value="ABC_TRANSPORTER_2"/>
    <property type="match status" value="1"/>
</dbReference>
<dbReference type="SUPFAM" id="SSF52540">
    <property type="entry name" value="P-loop containing nucleoside triphosphate hydrolases"/>
    <property type="match status" value="1"/>
</dbReference>
<dbReference type="AlphaFoldDB" id="A0A410MBM9"/>
<dbReference type="Proteomes" id="UP000287756">
    <property type="component" value="Chromosome"/>
</dbReference>
<keyword evidence="1" id="KW-0547">Nucleotide-binding</keyword>
<dbReference type="InterPro" id="IPR003439">
    <property type="entry name" value="ABC_transporter-like_ATP-bd"/>
</dbReference>